<dbReference type="InterPro" id="IPR003545">
    <property type="entry name" value="Telomerase_RT"/>
</dbReference>
<dbReference type="VEuPathDB" id="FungiDB:Malapachy_2560"/>
<dbReference type="SMART" id="SM00975">
    <property type="entry name" value="Telomerase_RBD"/>
    <property type="match status" value="1"/>
</dbReference>
<proteinExistence type="inferred from homology"/>
<dbReference type="PROSITE" id="PS50878">
    <property type="entry name" value="RT_POL"/>
    <property type="match status" value="1"/>
</dbReference>
<evidence type="ECO:0000313" key="16">
    <source>
        <dbReference type="Proteomes" id="UP000037751"/>
    </source>
</evidence>
<organism evidence="15 16">
    <name type="scientific">Malassezia pachydermatis</name>
    <dbReference type="NCBI Taxonomy" id="77020"/>
    <lineage>
        <taxon>Eukaryota</taxon>
        <taxon>Fungi</taxon>
        <taxon>Dikarya</taxon>
        <taxon>Basidiomycota</taxon>
        <taxon>Ustilaginomycotina</taxon>
        <taxon>Malasseziomycetes</taxon>
        <taxon>Malasseziales</taxon>
        <taxon>Malasseziaceae</taxon>
        <taxon>Malassezia</taxon>
    </lineage>
</organism>
<dbReference type="GO" id="GO:0042162">
    <property type="term" value="F:telomeric DNA binding"/>
    <property type="evidence" value="ECO:0007669"/>
    <property type="project" value="TreeGrafter"/>
</dbReference>
<keyword evidence="16" id="KW-1185">Reference proteome</keyword>
<dbReference type="GO" id="GO:0000333">
    <property type="term" value="C:telomerase catalytic core complex"/>
    <property type="evidence" value="ECO:0007669"/>
    <property type="project" value="TreeGrafter"/>
</dbReference>
<dbReference type="EC" id="2.7.7.49" evidence="2 13"/>
<evidence type="ECO:0000256" key="6">
    <source>
        <dbReference type="ARBA" id="ARBA00022695"/>
    </source>
</evidence>
<keyword evidence="6 13" id="KW-0548">Nucleotidyltransferase</keyword>
<dbReference type="EMBL" id="LGAV01000002">
    <property type="protein sequence ID" value="KOS15580.1"/>
    <property type="molecule type" value="Genomic_DNA"/>
</dbReference>
<comment type="caution">
    <text evidence="15">The sequence shown here is derived from an EMBL/GenBank/DDBJ whole genome shotgun (WGS) entry which is preliminary data.</text>
</comment>
<dbReference type="InterPro" id="IPR043502">
    <property type="entry name" value="DNA/RNA_pol_sf"/>
</dbReference>
<dbReference type="GO" id="GO:0003720">
    <property type="term" value="F:telomerase activity"/>
    <property type="evidence" value="ECO:0007669"/>
    <property type="project" value="InterPro"/>
</dbReference>
<dbReference type="Gene3D" id="1.10.357.90">
    <property type="match status" value="1"/>
</dbReference>
<evidence type="ECO:0000259" key="14">
    <source>
        <dbReference type="PROSITE" id="PS50878"/>
    </source>
</evidence>
<dbReference type="Pfam" id="PF12009">
    <property type="entry name" value="Telomerase_RBD"/>
    <property type="match status" value="1"/>
</dbReference>
<keyword evidence="4 13" id="KW-0158">Chromosome</keyword>
<evidence type="ECO:0000256" key="13">
    <source>
        <dbReference type="RuleBase" id="RU365061"/>
    </source>
</evidence>
<protein>
    <recommendedName>
        <fullName evidence="3 13">Telomerase reverse transcriptase</fullName>
        <ecNumber evidence="2 13">2.7.7.49</ecNumber>
    </recommendedName>
    <alternativeName>
        <fullName evidence="13">Telomerase catalytic subunit</fullName>
    </alternativeName>
</protein>
<name>A0A0M8MX46_9BASI</name>
<evidence type="ECO:0000256" key="7">
    <source>
        <dbReference type="ARBA" id="ARBA00022723"/>
    </source>
</evidence>
<dbReference type="OrthoDB" id="289721at2759"/>
<dbReference type="PANTHER" id="PTHR12066">
    <property type="entry name" value="TELOMERASE REVERSE TRANSCRIPTASE"/>
    <property type="match status" value="1"/>
</dbReference>
<keyword evidence="7 13" id="KW-0479">Metal-binding</keyword>
<comment type="subcellular location">
    <subcellularLocation>
        <location evidence="13">Nucleus</location>
    </subcellularLocation>
    <subcellularLocation>
        <location evidence="13">Chromosome</location>
        <location evidence="13">Telomere</location>
    </subcellularLocation>
</comment>
<evidence type="ECO:0000256" key="9">
    <source>
        <dbReference type="ARBA" id="ARBA00022895"/>
    </source>
</evidence>
<sequence>MTEGTAVQHAVLSAYFPVVVPLRTYLERILSTPLLDTPEESEAERTILDGLIAVPDPSCLTSCMLSTVPMPTETPQDMQAMLKHVQDVLTSQRRPDLLRAAYQRASTVTLFEHSAFQHAWDRLLSRMGTQAMCHMLLSTTYFARVDPQSDAYAQLWGAPFSEWDVTRTSSMPEKEGNRPEHAVSSHTTLSATRIVLRRSRIFHARKCVRYRHGIVLGLPPTHILYAHQGPRMSKATHQQRRQRVAQVVQAIFPQAFGRPFAWHTRTSSSTYARLTSTPRWPRHMARITQLVDSMLRRHDRFRYDLALDACCPSVLRRRSRRHGSGGRTNDSVHSVCAPRKAYFFEYTTPQGRVAWFLYTVLQHVLPPAFIGSRHNRGVLRRAIYRFVHLRKYERCHVHELVQSFRTRDCAWLAHRDPAWTRARLYEWMWWLFDQWMIPLLQTSFYVTEATAFRQRVLYFRQDVWASTSEPLIDGLRTRLFEKTSIPVTASMTYAHVRFLPKETSIRPILSTPRTTSSARSRHAAWQRTLAVLSYEVAQQPHMIGAAVGSMDAVYARLVAYKQRWATRTHTPLFMVRADLRGAFDSLDHTRLIAVLRSLIPQDATYIVQQCTQLCAQHGRPRRMVVRRAWRNTDTHAPSVADFAPSLRQHAVVVDGLQYREERASDIVRRIERHLTDNLVRFGPALFRQRVGIPQGSSLSTLLCNILLAEAERMYLHIDKDEDCLLRFTDDFLYITPDLERARALYLALYRGFPAQGCVIAPEKSLVNFDMRLPTGHWVARIDAERPFPWCGMCIHPTTLACEPDTSRYPVHIGDTLTVRTAGWEAMLFRAMRMRAGLLFTDTRLTPPSQAYANLTEGFILAAAKWHVFIRAQPRAPRVPTLFHVIARAIRMVWPWIQARVRHVRTSWQPQAECRLRRDAVEWLGWFAFVHVLQPFPRHRDLITYLQAQVTSPLYAHARRQVGALALHAWPAHHERLRGLMS</sequence>
<dbReference type="STRING" id="77020.A0A0M8MX46"/>
<dbReference type="CDD" id="cd01648">
    <property type="entry name" value="TERT"/>
    <property type="match status" value="1"/>
</dbReference>
<keyword evidence="5 13" id="KW-0808">Transferase</keyword>
<dbReference type="Proteomes" id="UP000037751">
    <property type="component" value="Unassembled WGS sequence"/>
</dbReference>
<evidence type="ECO:0000256" key="1">
    <source>
        <dbReference type="ARBA" id="ARBA00008001"/>
    </source>
</evidence>
<evidence type="ECO:0000256" key="4">
    <source>
        <dbReference type="ARBA" id="ARBA00022454"/>
    </source>
</evidence>
<comment type="catalytic activity">
    <reaction evidence="12 13">
        <text>DNA(n) + a 2'-deoxyribonucleoside 5'-triphosphate = DNA(n+1) + diphosphate</text>
        <dbReference type="Rhea" id="RHEA:22508"/>
        <dbReference type="Rhea" id="RHEA-COMP:17339"/>
        <dbReference type="Rhea" id="RHEA-COMP:17340"/>
        <dbReference type="ChEBI" id="CHEBI:33019"/>
        <dbReference type="ChEBI" id="CHEBI:61560"/>
        <dbReference type="ChEBI" id="CHEBI:173112"/>
        <dbReference type="EC" id="2.7.7.49"/>
    </reaction>
</comment>
<evidence type="ECO:0000256" key="11">
    <source>
        <dbReference type="ARBA" id="ARBA00023242"/>
    </source>
</evidence>
<evidence type="ECO:0000256" key="3">
    <source>
        <dbReference type="ARBA" id="ARBA00016182"/>
    </source>
</evidence>
<evidence type="ECO:0000256" key="8">
    <source>
        <dbReference type="ARBA" id="ARBA00022842"/>
    </source>
</evidence>
<dbReference type="GO" id="GO:0007004">
    <property type="term" value="P:telomere maintenance via telomerase"/>
    <property type="evidence" value="ECO:0007669"/>
    <property type="project" value="TreeGrafter"/>
</dbReference>
<evidence type="ECO:0000256" key="2">
    <source>
        <dbReference type="ARBA" id="ARBA00012493"/>
    </source>
</evidence>
<accession>A0A0M8MX46</accession>
<reference evidence="15 16" key="1">
    <citation type="submission" date="2015-07" db="EMBL/GenBank/DDBJ databases">
        <title>Draft Genome Sequence of Malassezia furfur CBS1878 and Malassezia pachydermatis CBS1879.</title>
        <authorList>
            <person name="Triana S."/>
            <person name="Ohm R."/>
            <person name="Gonzalez A."/>
            <person name="DeCock H."/>
            <person name="Restrepo S."/>
            <person name="Celis A."/>
        </authorList>
    </citation>
    <scope>NUCLEOTIDE SEQUENCE [LARGE SCALE GENOMIC DNA]</scope>
    <source>
        <strain evidence="15 16">CBS 1879</strain>
    </source>
</reference>
<dbReference type="Gene3D" id="1.10.132.70">
    <property type="match status" value="1"/>
</dbReference>
<dbReference type="GO" id="GO:0070034">
    <property type="term" value="F:telomerase RNA binding"/>
    <property type="evidence" value="ECO:0007669"/>
    <property type="project" value="TreeGrafter"/>
</dbReference>
<evidence type="ECO:0000256" key="12">
    <source>
        <dbReference type="ARBA" id="ARBA00048173"/>
    </source>
</evidence>
<comment type="similarity">
    <text evidence="1 13">Belongs to the reverse transcriptase family. Telomerase subfamily.</text>
</comment>
<dbReference type="PRINTS" id="PR01365">
    <property type="entry name" value="TELOMERASERT"/>
</dbReference>
<keyword evidence="8 13" id="KW-0460">Magnesium</keyword>
<dbReference type="AlphaFoldDB" id="A0A0M8MX46"/>
<dbReference type="GO" id="GO:0046872">
    <property type="term" value="F:metal ion binding"/>
    <property type="evidence" value="ECO:0007669"/>
    <property type="project" value="UniProtKB-KW"/>
</dbReference>
<keyword evidence="10 13" id="KW-0695">RNA-directed DNA polymerase</keyword>
<evidence type="ECO:0000256" key="5">
    <source>
        <dbReference type="ARBA" id="ARBA00022679"/>
    </source>
</evidence>
<keyword evidence="11 13" id="KW-0539">Nucleus</keyword>
<dbReference type="GeneID" id="28728924"/>
<feature type="domain" description="Reverse transcriptase" evidence="14">
    <location>
        <begin position="480"/>
        <end position="794"/>
    </location>
</feature>
<comment type="function">
    <text evidence="13">Telomerase is a ribonucleoprotein enzyme essential for the replication of chromosome termini in most eukaryotes. It elongates telomeres. It is a reverse transcriptase that adds simple sequence repeats to chromosome ends by copying a template sequence within the RNA component of the enzyme.</text>
</comment>
<dbReference type="SUPFAM" id="SSF56672">
    <property type="entry name" value="DNA/RNA polymerases"/>
    <property type="match status" value="1"/>
</dbReference>
<evidence type="ECO:0000313" key="15">
    <source>
        <dbReference type="EMBL" id="KOS15580.1"/>
    </source>
</evidence>
<dbReference type="InterPro" id="IPR000477">
    <property type="entry name" value="RT_dom"/>
</dbReference>
<dbReference type="PANTHER" id="PTHR12066:SF0">
    <property type="entry name" value="TELOMERASE REVERSE TRANSCRIPTASE"/>
    <property type="match status" value="1"/>
</dbReference>
<dbReference type="InterPro" id="IPR021891">
    <property type="entry name" value="Telomerase_RBD"/>
</dbReference>
<dbReference type="RefSeq" id="XP_017993212.1">
    <property type="nucleotide sequence ID" value="XM_018137049.1"/>
</dbReference>
<keyword evidence="9 13" id="KW-0779">Telomere</keyword>
<evidence type="ECO:0000256" key="10">
    <source>
        <dbReference type="ARBA" id="ARBA00022918"/>
    </source>
</evidence>
<gene>
    <name evidence="15" type="ORF">Malapachy_2560</name>
</gene>
<dbReference type="GO" id="GO:0000781">
    <property type="term" value="C:chromosome, telomeric region"/>
    <property type="evidence" value="ECO:0007669"/>
    <property type="project" value="UniProtKB-SubCell"/>
</dbReference>